<evidence type="ECO:0000256" key="4">
    <source>
        <dbReference type="ARBA" id="ARBA00022989"/>
    </source>
</evidence>
<feature type="transmembrane region" description="Helical" evidence="12">
    <location>
        <begin position="42"/>
        <end position="62"/>
    </location>
</feature>
<evidence type="ECO:0000256" key="11">
    <source>
        <dbReference type="RuleBase" id="RU000688"/>
    </source>
</evidence>
<reference evidence="14 15" key="1">
    <citation type="journal article" date="2017" name="Nat. Ecol. Evol.">
        <title>Scallop genome provides insights into evolution of bilaterian karyotype and development.</title>
        <authorList>
            <person name="Wang S."/>
            <person name="Zhang J."/>
            <person name="Jiao W."/>
            <person name="Li J."/>
            <person name="Xun X."/>
            <person name="Sun Y."/>
            <person name="Guo X."/>
            <person name="Huan P."/>
            <person name="Dong B."/>
            <person name="Zhang L."/>
            <person name="Hu X."/>
            <person name="Sun X."/>
            <person name="Wang J."/>
            <person name="Zhao C."/>
            <person name="Wang Y."/>
            <person name="Wang D."/>
            <person name="Huang X."/>
            <person name="Wang R."/>
            <person name="Lv J."/>
            <person name="Li Y."/>
            <person name="Zhang Z."/>
            <person name="Liu B."/>
            <person name="Lu W."/>
            <person name="Hui Y."/>
            <person name="Liang J."/>
            <person name="Zhou Z."/>
            <person name="Hou R."/>
            <person name="Li X."/>
            <person name="Liu Y."/>
            <person name="Li H."/>
            <person name="Ning X."/>
            <person name="Lin Y."/>
            <person name="Zhao L."/>
            <person name="Xing Q."/>
            <person name="Dou J."/>
            <person name="Li Y."/>
            <person name="Mao J."/>
            <person name="Guo H."/>
            <person name="Dou H."/>
            <person name="Li T."/>
            <person name="Mu C."/>
            <person name="Jiang W."/>
            <person name="Fu Q."/>
            <person name="Fu X."/>
            <person name="Miao Y."/>
            <person name="Liu J."/>
            <person name="Yu Q."/>
            <person name="Li R."/>
            <person name="Liao H."/>
            <person name="Li X."/>
            <person name="Kong Y."/>
            <person name="Jiang Z."/>
            <person name="Chourrout D."/>
            <person name="Li R."/>
            <person name="Bao Z."/>
        </authorList>
    </citation>
    <scope>NUCLEOTIDE SEQUENCE [LARGE SCALE GENOMIC DNA]</scope>
    <source>
        <strain evidence="14 15">PY_sf001</strain>
    </source>
</reference>
<keyword evidence="2" id="KW-1003">Cell membrane</keyword>
<evidence type="ECO:0000259" key="13">
    <source>
        <dbReference type="PROSITE" id="PS50262"/>
    </source>
</evidence>
<evidence type="ECO:0000313" key="15">
    <source>
        <dbReference type="Proteomes" id="UP000242188"/>
    </source>
</evidence>
<feature type="domain" description="G-protein coupled receptors family 1 profile" evidence="13">
    <location>
        <begin position="54"/>
        <end position="322"/>
    </location>
</feature>
<evidence type="ECO:0000256" key="8">
    <source>
        <dbReference type="ARBA" id="ARBA00023170"/>
    </source>
</evidence>
<evidence type="ECO:0000256" key="6">
    <source>
        <dbReference type="ARBA" id="ARBA00023136"/>
    </source>
</evidence>
<name>A0A210QT45_MIZYE</name>
<dbReference type="OrthoDB" id="2132067at2759"/>
<dbReference type="AlphaFoldDB" id="A0A210QT45"/>
<dbReference type="PROSITE" id="PS50262">
    <property type="entry name" value="G_PROTEIN_RECEP_F1_2"/>
    <property type="match status" value="1"/>
</dbReference>
<evidence type="ECO:0000256" key="2">
    <source>
        <dbReference type="ARBA" id="ARBA00022475"/>
    </source>
</evidence>
<accession>A0A210QT45</accession>
<dbReference type="Pfam" id="PF00001">
    <property type="entry name" value="7tm_1"/>
    <property type="match status" value="1"/>
</dbReference>
<evidence type="ECO:0000256" key="7">
    <source>
        <dbReference type="ARBA" id="ARBA00023157"/>
    </source>
</evidence>
<dbReference type="InterPro" id="IPR017452">
    <property type="entry name" value="GPCR_Rhodpsn_7TM"/>
</dbReference>
<comment type="caution">
    <text evidence="14">The sequence shown here is derived from an EMBL/GenBank/DDBJ whole genome shotgun (WGS) entry which is preliminary data.</text>
</comment>
<sequence>MSAITALHVSEIIQSTTVAFVNATGSTNTTDVGKELSVLLPALWSVLIVIGTVGNGLVIYTVGKNGEMTATNCYVLNLAVADLLFLVIVVPFTTIGFATKDWIFGDAICKIYVYMIYVTLHATCLTLTAMTVDRYHAIVHPVSSMNWRSRRASSIVSIVVWAISLMISIPFAIYHGTVNHLNANKNVYCAEVYPNVTLDNVSSVGVIITTYVFPLSVIVICYYSILKYIWNGRAKRSSSFKQEEDCNGSAPLSSESQVRRRRRVTRMVAVVVLLFATFWFPIHVYNFCRKFVTIPQTSLMYGIKIFAHTLSYANSCVNPFVYAFLNDGFKKAFAKTFPSLYPWCPCMRTVSDERHTQVTGMVDQAIQAMPEDENDVVVTKSEVLPMTRVQPQTDL</sequence>
<dbReference type="PANTHER" id="PTHR45695:SF23">
    <property type="entry name" value="GALANIN-LIKE G-PROTEIN COUPLED RECEPTOR NPR-9"/>
    <property type="match status" value="1"/>
</dbReference>
<feature type="transmembrane region" description="Helical" evidence="12">
    <location>
        <begin position="267"/>
        <end position="285"/>
    </location>
</feature>
<feature type="transmembrane region" description="Helical" evidence="12">
    <location>
        <begin position="204"/>
        <end position="226"/>
    </location>
</feature>
<dbReference type="PANTHER" id="PTHR45695">
    <property type="entry name" value="LEUCOKININ RECEPTOR-RELATED"/>
    <property type="match status" value="1"/>
</dbReference>
<comment type="similarity">
    <text evidence="11">Belongs to the G-protein coupled receptor 1 family.</text>
</comment>
<dbReference type="Gene3D" id="1.20.1070.10">
    <property type="entry name" value="Rhodopsin 7-helix transmembrane proteins"/>
    <property type="match status" value="1"/>
</dbReference>
<dbReference type="SMART" id="SM01381">
    <property type="entry name" value="7TM_GPCR_Srsx"/>
    <property type="match status" value="1"/>
</dbReference>
<dbReference type="EMBL" id="NEDP02002051">
    <property type="protein sequence ID" value="OWF51882.1"/>
    <property type="molecule type" value="Genomic_DNA"/>
</dbReference>
<dbReference type="InterPro" id="IPR000276">
    <property type="entry name" value="GPCR_Rhodpsn"/>
</dbReference>
<feature type="transmembrane region" description="Helical" evidence="12">
    <location>
        <begin position="111"/>
        <end position="132"/>
    </location>
</feature>
<feature type="transmembrane region" description="Helical" evidence="12">
    <location>
        <begin position="305"/>
        <end position="325"/>
    </location>
</feature>
<evidence type="ECO:0000256" key="12">
    <source>
        <dbReference type="SAM" id="Phobius"/>
    </source>
</evidence>
<dbReference type="PRINTS" id="PR00237">
    <property type="entry name" value="GPCRRHODOPSN"/>
</dbReference>
<evidence type="ECO:0000256" key="3">
    <source>
        <dbReference type="ARBA" id="ARBA00022692"/>
    </source>
</evidence>
<dbReference type="SUPFAM" id="SSF81321">
    <property type="entry name" value="Family A G protein-coupled receptor-like"/>
    <property type="match status" value="1"/>
</dbReference>
<dbReference type="InterPro" id="IPR000405">
    <property type="entry name" value="Galanin_rcpt"/>
</dbReference>
<feature type="transmembrane region" description="Helical" evidence="12">
    <location>
        <begin position="74"/>
        <end position="99"/>
    </location>
</feature>
<keyword evidence="8 11" id="KW-0675">Receptor</keyword>
<proteinExistence type="inferred from homology"/>
<comment type="subcellular location">
    <subcellularLocation>
        <location evidence="1">Cell membrane</location>
        <topology evidence="1">Multi-pass membrane protein</topology>
    </subcellularLocation>
</comment>
<dbReference type="PROSITE" id="PS00237">
    <property type="entry name" value="G_PROTEIN_RECEP_F1_1"/>
    <property type="match status" value="1"/>
</dbReference>
<evidence type="ECO:0000256" key="5">
    <source>
        <dbReference type="ARBA" id="ARBA00023040"/>
    </source>
</evidence>
<gene>
    <name evidence="14" type="ORF">KP79_PYT19726</name>
</gene>
<dbReference type="GO" id="GO:0004930">
    <property type="term" value="F:G protein-coupled receptor activity"/>
    <property type="evidence" value="ECO:0007669"/>
    <property type="project" value="UniProtKB-KW"/>
</dbReference>
<dbReference type="Proteomes" id="UP000242188">
    <property type="component" value="Unassembled WGS sequence"/>
</dbReference>
<keyword evidence="6 12" id="KW-0472">Membrane</keyword>
<keyword evidence="3 11" id="KW-0812">Transmembrane</keyword>
<evidence type="ECO:0000256" key="1">
    <source>
        <dbReference type="ARBA" id="ARBA00004651"/>
    </source>
</evidence>
<protein>
    <submittedName>
        <fullName evidence="14">G-protein coupled receptor 54</fullName>
    </submittedName>
</protein>
<dbReference type="PRINTS" id="PR00663">
    <property type="entry name" value="GALANINR"/>
</dbReference>
<dbReference type="GO" id="GO:0005886">
    <property type="term" value="C:plasma membrane"/>
    <property type="evidence" value="ECO:0007669"/>
    <property type="project" value="UniProtKB-SubCell"/>
</dbReference>
<keyword evidence="9" id="KW-0325">Glycoprotein</keyword>
<evidence type="ECO:0000256" key="9">
    <source>
        <dbReference type="ARBA" id="ARBA00023180"/>
    </source>
</evidence>
<keyword evidence="4 12" id="KW-1133">Transmembrane helix</keyword>
<evidence type="ECO:0000256" key="10">
    <source>
        <dbReference type="ARBA" id="ARBA00023224"/>
    </source>
</evidence>
<keyword evidence="10 11" id="KW-0807">Transducer</keyword>
<keyword evidence="5 11" id="KW-0297">G-protein coupled receptor</keyword>
<keyword evidence="15" id="KW-1185">Reference proteome</keyword>
<feature type="transmembrane region" description="Helical" evidence="12">
    <location>
        <begin position="152"/>
        <end position="174"/>
    </location>
</feature>
<keyword evidence="7" id="KW-1015">Disulfide bond</keyword>
<organism evidence="14 15">
    <name type="scientific">Mizuhopecten yessoensis</name>
    <name type="common">Japanese scallop</name>
    <name type="synonym">Patinopecten yessoensis</name>
    <dbReference type="NCBI Taxonomy" id="6573"/>
    <lineage>
        <taxon>Eukaryota</taxon>
        <taxon>Metazoa</taxon>
        <taxon>Spiralia</taxon>
        <taxon>Lophotrochozoa</taxon>
        <taxon>Mollusca</taxon>
        <taxon>Bivalvia</taxon>
        <taxon>Autobranchia</taxon>
        <taxon>Pteriomorphia</taxon>
        <taxon>Pectinida</taxon>
        <taxon>Pectinoidea</taxon>
        <taxon>Pectinidae</taxon>
        <taxon>Mizuhopecten</taxon>
    </lineage>
</organism>
<evidence type="ECO:0000313" key="14">
    <source>
        <dbReference type="EMBL" id="OWF51882.1"/>
    </source>
</evidence>